<evidence type="ECO:0000256" key="6">
    <source>
        <dbReference type="ARBA" id="ARBA00022553"/>
    </source>
</evidence>
<dbReference type="RefSeq" id="XP_017305218.1">
    <property type="nucleotide sequence ID" value="XM_017449729.2"/>
</dbReference>
<feature type="compositionally biased region" description="Basic and acidic residues" evidence="23">
    <location>
        <begin position="53"/>
        <end position="73"/>
    </location>
</feature>
<keyword evidence="16" id="KW-0804">Transcription</keyword>
<evidence type="ECO:0000256" key="7">
    <source>
        <dbReference type="ARBA" id="ARBA00022664"/>
    </source>
</evidence>
<evidence type="ECO:0000313" key="25">
    <source>
        <dbReference type="Proteomes" id="UP000079169"/>
    </source>
</evidence>
<dbReference type="GO" id="GO:0005686">
    <property type="term" value="C:U2 snRNP"/>
    <property type="evidence" value="ECO:0007669"/>
    <property type="project" value="TreeGrafter"/>
</dbReference>
<evidence type="ECO:0000256" key="22">
    <source>
        <dbReference type="PROSITE-ProRule" id="PRU00176"/>
    </source>
</evidence>
<feature type="compositionally biased region" description="Basic and acidic residues" evidence="23">
    <location>
        <begin position="21"/>
        <end position="33"/>
    </location>
</feature>
<dbReference type="GO" id="GO:0000398">
    <property type="term" value="P:mRNA splicing, via spliceosome"/>
    <property type="evidence" value="ECO:0007669"/>
    <property type="project" value="InterPro"/>
</dbReference>
<dbReference type="InterPro" id="IPR000504">
    <property type="entry name" value="RRM_dom"/>
</dbReference>
<keyword evidence="14" id="KW-0805">Transcription regulation</keyword>
<keyword evidence="6" id="KW-0597">Phosphoprotein</keyword>
<feature type="region of interest" description="Disordered" evidence="23">
    <location>
        <begin position="178"/>
        <end position="220"/>
    </location>
</feature>
<dbReference type="PANTHER" id="PTHR15608">
    <property type="entry name" value="SPLICING FACTOR U2AF-ASSOCIATED PROTEIN 2"/>
    <property type="match status" value="1"/>
</dbReference>
<evidence type="ECO:0000256" key="15">
    <source>
        <dbReference type="ARBA" id="ARBA00023159"/>
    </source>
</evidence>
<dbReference type="Pfam" id="PF00076">
    <property type="entry name" value="RRM_1"/>
    <property type="match status" value="2"/>
</dbReference>
<keyword evidence="4" id="KW-0158">Chromosome</keyword>
<dbReference type="InterPro" id="IPR035979">
    <property type="entry name" value="RBD_domain_sf"/>
</dbReference>
<evidence type="ECO:0000256" key="10">
    <source>
        <dbReference type="ARBA" id="ARBA00022763"/>
    </source>
</evidence>
<dbReference type="PaxDb" id="121845-A0A1S4ESR1"/>
<keyword evidence="18" id="KW-0234">DNA repair</keyword>
<organism evidence="25 27">
    <name type="scientific">Diaphorina citri</name>
    <name type="common">Asian citrus psyllid</name>
    <dbReference type="NCBI Taxonomy" id="121845"/>
    <lineage>
        <taxon>Eukaryota</taxon>
        <taxon>Metazoa</taxon>
        <taxon>Ecdysozoa</taxon>
        <taxon>Arthropoda</taxon>
        <taxon>Hexapoda</taxon>
        <taxon>Insecta</taxon>
        <taxon>Pterygota</taxon>
        <taxon>Neoptera</taxon>
        <taxon>Paraneoptera</taxon>
        <taxon>Hemiptera</taxon>
        <taxon>Sternorrhyncha</taxon>
        <taxon>Psylloidea</taxon>
        <taxon>Psyllidae</taxon>
        <taxon>Diaphorininae</taxon>
        <taxon>Diaphorina</taxon>
    </lineage>
</organism>
<reference evidence="26 27" key="1">
    <citation type="submission" date="2025-04" db="UniProtKB">
        <authorList>
            <consortium name="RefSeq"/>
        </authorList>
    </citation>
    <scope>IDENTIFICATION</scope>
</reference>
<accession>A0A1S4ESR1</accession>
<evidence type="ECO:0000256" key="1">
    <source>
        <dbReference type="ARBA" id="ARBA00004123"/>
    </source>
</evidence>
<feature type="compositionally biased region" description="Basic and acidic residues" evidence="23">
    <location>
        <begin position="566"/>
        <end position="612"/>
    </location>
</feature>
<dbReference type="PROSITE" id="PS50102">
    <property type="entry name" value="RRM"/>
    <property type="match status" value="1"/>
</dbReference>
<feature type="compositionally biased region" description="Polar residues" evidence="23">
    <location>
        <begin position="34"/>
        <end position="52"/>
    </location>
</feature>
<evidence type="ECO:0000256" key="13">
    <source>
        <dbReference type="ARBA" id="ARBA00022990"/>
    </source>
</evidence>
<evidence type="ECO:0000256" key="3">
    <source>
        <dbReference type="ARBA" id="ARBA00007747"/>
    </source>
</evidence>
<dbReference type="Gene3D" id="3.30.70.330">
    <property type="match status" value="2"/>
</dbReference>
<evidence type="ECO:0000256" key="8">
    <source>
        <dbReference type="ARBA" id="ARBA00022728"/>
    </source>
</evidence>
<dbReference type="FunFam" id="3.30.70.330:FF:000202">
    <property type="entry name" value="HIV Tat-specific factor 1"/>
    <property type="match status" value="1"/>
</dbReference>
<keyword evidence="13" id="KW-0007">Acetylation</keyword>
<feature type="compositionally biased region" description="Polar residues" evidence="23">
    <location>
        <begin position="659"/>
        <end position="672"/>
    </location>
</feature>
<keyword evidence="5" id="KW-1017">Isopeptide bond</keyword>
<dbReference type="InterPro" id="IPR034393">
    <property type="entry name" value="TatSF1-like"/>
</dbReference>
<dbReference type="GO" id="GO:0005684">
    <property type="term" value="C:U2-type spliceosomal complex"/>
    <property type="evidence" value="ECO:0007669"/>
    <property type="project" value="UniProtKB-ARBA"/>
</dbReference>
<keyword evidence="7" id="KW-0507">mRNA processing</keyword>
<dbReference type="InterPro" id="IPR012677">
    <property type="entry name" value="Nucleotide-bd_a/b_plait_sf"/>
</dbReference>
<feature type="compositionally biased region" description="Basic and acidic residues" evidence="23">
    <location>
        <begin position="628"/>
        <end position="649"/>
    </location>
</feature>
<evidence type="ECO:0000256" key="5">
    <source>
        <dbReference type="ARBA" id="ARBA00022499"/>
    </source>
</evidence>
<dbReference type="GO" id="GO:0003723">
    <property type="term" value="F:RNA binding"/>
    <property type="evidence" value="ECO:0007669"/>
    <property type="project" value="UniProtKB-UniRule"/>
</dbReference>
<dbReference type="PANTHER" id="PTHR15608:SF0">
    <property type="entry name" value="HIV TAT-SPECIFIC FACTOR 1"/>
    <property type="match status" value="1"/>
</dbReference>
<evidence type="ECO:0000256" key="20">
    <source>
        <dbReference type="ARBA" id="ARBA00062124"/>
    </source>
</evidence>
<evidence type="ECO:0000256" key="9">
    <source>
        <dbReference type="ARBA" id="ARBA00022737"/>
    </source>
</evidence>
<keyword evidence="8" id="KW-0747">Spliceosome</keyword>
<feature type="compositionally biased region" description="Basic and acidic residues" evidence="23">
    <location>
        <begin position="293"/>
        <end position="311"/>
    </location>
</feature>
<dbReference type="CTD" id="40369"/>
<keyword evidence="10" id="KW-0227">DNA damage</keyword>
<evidence type="ECO:0000256" key="23">
    <source>
        <dbReference type="SAM" id="MobiDB-lite"/>
    </source>
</evidence>
<proteinExistence type="inferred from homology"/>
<dbReference type="SUPFAM" id="SSF54928">
    <property type="entry name" value="RNA-binding domain, RBD"/>
    <property type="match status" value="2"/>
</dbReference>
<evidence type="ECO:0000256" key="4">
    <source>
        <dbReference type="ARBA" id="ARBA00022454"/>
    </source>
</evidence>
<feature type="region of interest" description="Disordered" evidence="23">
    <location>
        <begin position="566"/>
        <end position="672"/>
    </location>
</feature>
<dbReference type="OMA" id="NPMVINE"/>
<keyword evidence="11" id="KW-0832">Ubl conjugation</keyword>
<keyword evidence="15" id="KW-0010">Activator</keyword>
<dbReference type="FunFam" id="3.30.70.330:FF:000105">
    <property type="entry name" value="HIV Tat-specific factor 1 homolog"/>
    <property type="match status" value="1"/>
</dbReference>
<sequence>MESDDHKLNQGNEGSGIGVSEKGESVPEDRKNPTSDQCSEQTDSTKLNNPEPSTKKTSIDEKSSEDTSKDPKLKCNKNTTSEEAVVAAAAAKDKSNGTNNDTDSDRSKYVHYEGDVAVYTDPQSRQQYTWDNEKNEWKLRQIDYEFDGSNYFYKDKTGTKYKWDTASNSWVPSVPLVTSDKAADSSDEEEYDENNAQKTAPPIQRQDMSKGSYGYEGDTHTYTDSTDGTVYIWDKEKNAWFPKVDDDFLARYQMSYGFIEQPNTVDEKKPSADLVQSKVEEKSVDATAPMENPKAEEKVVPGQKRKPEPPKWFDIGEESTKVYVSNLPLDLTQEEFVEVMQKCGLVMKDVDTNQMKIKLYTDPYTKDFKGDALCTYIKKESVDLALSILDGYEIRGKKIKVERAKFTMKGEAYDPKLKPKKKRKKDLEKLKKAQEKLFDWRPDKMRGERSKNESVIIVKNLFDPALFDKDVTLILEYQQDLREECSKCGHVKKVVLHDKHPEGVAQIFFKEPEAADACRELLNGRWFGQRQITAETWDGKTRYKIQETAEEREARLKKWETFLEEEDKKKKEAGKGSIDEKESKELQGESKESIGEKESGKELQGESKESIGQKESGNELQGESKQSMGKEKNGGSEGKESPSKKTGEEEKMEEDGDNSDATRSSGESEGEE</sequence>
<comment type="subunit">
    <text evidence="20">Component of the 17S U2 SnRNP complex, a ribonucleoprotein complex that contains small nuclear RNA (snRNA) U2 and a number of specific proteins. Within the 17S U2 SnRNP complex, interacts (via UHM region) directly with SF3B1. Component of a complex which is at least composed of HTATSF1/Tat-SF1, the P-TEFb complex components CDK9 and CCNT1, RNA polymerase II, SUPT5H, and NCL/nucleolin. Interacts with GTF2F2/RAP30 and POLR2A. Interacts with TCERG1/CA150. Interacts with (poly-ADP-ribosylated) RPA1; promoting HTATSF1 recruitment to DNA damage sites. Interacts (when phosphorylated) with TOPBP1; promoting recruitment of TOPBP1 to DNA damage sites during S-phase.</text>
</comment>
<evidence type="ECO:0000256" key="18">
    <source>
        <dbReference type="ARBA" id="ARBA00023204"/>
    </source>
</evidence>
<evidence type="ECO:0000256" key="11">
    <source>
        <dbReference type="ARBA" id="ARBA00022843"/>
    </source>
</evidence>
<dbReference type="CDD" id="cd12281">
    <property type="entry name" value="RRM1_TatSF1_like"/>
    <property type="match status" value="1"/>
</dbReference>
<evidence type="ECO:0000256" key="14">
    <source>
        <dbReference type="ARBA" id="ARBA00023015"/>
    </source>
</evidence>
<dbReference type="SMART" id="SM00360">
    <property type="entry name" value="RRM"/>
    <property type="match status" value="2"/>
</dbReference>
<dbReference type="CDD" id="cd12282">
    <property type="entry name" value="RRM2_TatSF1_like"/>
    <property type="match status" value="1"/>
</dbReference>
<feature type="compositionally biased region" description="Polar residues" evidence="23">
    <location>
        <begin position="613"/>
        <end position="627"/>
    </location>
</feature>
<evidence type="ECO:0000256" key="17">
    <source>
        <dbReference type="ARBA" id="ARBA00023187"/>
    </source>
</evidence>
<feature type="domain" description="RRM" evidence="24">
    <location>
        <begin position="320"/>
        <end position="406"/>
    </location>
</feature>
<evidence type="ECO:0000256" key="12">
    <source>
        <dbReference type="ARBA" id="ARBA00022884"/>
    </source>
</evidence>
<dbReference type="RefSeq" id="XP_017305214.1">
    <property type="nucleotide sequence ID" value="XM_017449725.2"/>
</dbReference>
<dbReference type="KEGG" id="dci:103524592"/>
<name>A0A1S4ESR1_DIACI</name>
<feature type="region of interest" description="Disordered" evidence="23">
    <location>
        <begin position="281"/>
        <end position="311"/>
    </location>
</feature>
<comment type="subcellular location">
    <subcellularLocation>
        <location evidence="2">Chromosome</location>
    </subcellularLocation>
    <subcellularLocation>
        <location evidence="1">Nucleus</location>
    </subcellularLocation>
</comment>
<dbReference type="InterPro" id="IPR034392">
    <property type="entry name" value="TatSF1-like_RRM1"/>
</dbReference>
<evidence type="ECO:0000256" key="19">
    <source>
        <dbReference type="ARBA" id="ARBA00023242"/>
    </source>
</evidence>
<evidence type="ECO:0000256" key="16">
    <source>
        <dbReference type="ARBA" id="ARBA00023163"/>
    </source>
</evidence>
<evidence type="ECO:0000259" key="24">
    <source>
        <dbReference type="PROSITE" id="PS50102"/>
    </source>
</evidence>
<gene>
    <name evidence="26 27" type="primary">LOC103524592</name>
</gene>
<keyword evidence="12 22" id="KW-0694">RNA-binding</keyword>
<keyword evidence="17" id="KW-0508">mRNA splicing</keyword>
<keyword evidence="25" id="KW-1185">Reference proteome</keyword>
<dbReference type="GO" id="GO:0005694">
    <property type="term" value="C:chromosome"/>
    <property type="evidence" value="ECO:0007669"/>
    <property type="project" value="UniProtKB-SubCell"/>
</dbReference>
<protein>
    <recommendedName>
        <fullName evidence="21">17S U2 SnRNP complex component HTATSF1</fullName>
    </recommendedName>
</protein>
<dbReference type="GeneID" id="103524592"/>
<evidence type="ECO:0000256" key="2">
    <source>
        <dbReference type="ARBA" id="ARBA00004286"/>
    </source>
</evidence>
<keyword evidence="19" id="KW-0539">Nucleus</keyword>
<dbReference type="AlphaFoldDB" id="A0A1S4ESR1"/>
<feature type="region of interest" description="Disordered" evidence="23">
    <location>
        <begin position="1"/>
        <end position="108"/>
    </location>
</feature>
<comment type="similarity">
    <text evidence="3">Belongs to the HTATSF1 family.</text>
</comment>
<dbReference type="GO" id="GO:0006281">
    <property type="term" value="P:DNA repair"/>
    <property type="evidence" value="ECO:0007669"/>
    <property type="project" value="UniProtKB-KW"/>
</dbReference>
<evidence type="ECO:0000256" key="21">
    <source>
        <dbReference type="ARBA" id="ARBA00073773"/>
    </source>
</evidence>
<evidence type="ECO:0000313" key="26">
    <source>
        <dbReference type="RefSeq" id="XP_017305214.1"/>
    </source>
</evidence>
<dbReference type="Proteomes" id="UP000079169">
    <property type="component" value="Unplaced"/>
</dbReference>
<keyword evidence="9" id="KW-0677">Repeat</keyword>
<evidence type="ECO:0000313" key="27">
    <source>
        <dbReference type="RefSeq" id="XP_017305218.1"/>
    </source>
</evidence>
<dbReference type="STRING" id="121845.A0A1S4ESR1"/>